<evidence type="ECO:0000313" key="2">
    <source>
        <dbReference type="EMBL" id="CAB0017750.1"/>
    </source>
</evidence>
<feature type="transmembrane region" description="Helical" evidence="1">
    <location>
        <begin position="147"/>
        <end position="169"/>
    </location>
</feature>
<sequence>MTARQAFLEAFYYISREFNYLPCQSCSFRNNKYLKKIYYVTDPSTLQRFFLLRTTKYRVCIVGVSKPNTKVVLFVQNIYAEQEKRVSWPCAMCCAVAPAGRSDAELFMKLDHCSYVHFLKLDNPLKKMNIINPQSHCHHTSNKVERVGTALVFFLLCMLCIPSSLRLLLRITSRASVCASVCPPVRLRSFTKTAIAP</sequence>
<evidence type="ECO:0000256" key="1">
    <source>
        <dbReference type="SAM" id="Phobius"/>
    </source>
</evidence>
<dbReference type="AlphaFoldDB" id="A0A6H5HJR9"/>
<keyword evidence="1" id="KW-0812">Transmembrane</keyword>
<organism evidence="2 3">
    <name type="scientific">Nesidiocoris tenuis</name>
    <dbReference type="NCBI Taxonomy" id="355587"/>
    <lineage>
        <taxon>Eukaryota</taxon>
        <taxon>Metazoa</taxon>
        <taxon>Ecdysozoa</taxon>
        <taxon>Arthropoda</taxon>
        <taxon>Hexapoda</taxon>
        <taxon>Insecta</taxon>
        <taxon>Pterygota</taxon>
        <taxon>Neoptera</taxon>
        <taxon>Paraneoptera</taxon>
        <taxon>Hemiptera</taxon>
        <taxon>Heteroptera</taxon>
        <taxon>Panheteroptera</taxon>
        <taxon>Cimicomorpha</taxon>
        <taxon>Miridae</taxon>
        <taxon>Dicyphina</taxon>
        <taxon>Nesidiocoris</taxon>
    </lineage>
</organism>
<proteinExistence type="predicted"/>
<protein>
    <submittedName>
        <fullName evidence="2">Uncharacterized protein</fullName>
    </submittedName>
</protein>
<keyword evidence="3" id="KW-1185">Reference proteome</keyword>
<name>A0A6H5HJR9_9HEMI</name>
<accession>A0A6H5HJR9</accession>
<dbReference type="EMBL" id="CADCXU010031911">
    <property type="protein sequence ID" value="CAB0017750.1"/>
    <property type="molecule type" value="Genomic_DNA"/>
</dbReference>
<gene>
    <name evidence="2" type="ORF">NTEN_LOCUS21699</name>
</gene>
<evidence type="ECO:0000313" key="3">
    <source>
        <dbReference type="Proteomes" id="UP000479000"/>
    </source>
</evidence>
<dbReference type="Proteomes" id="UP000479000">
    <property type="component" value="Unassembled WGS sequence"/>
</dbReference>
<keyword evidence="1" id="KW-1133">Transmembrane helix</keyword>
<reference evidence="2 3" key="1">
    <citation type="submission" date="2020-02" db="EMBL/GenBank/DDBJ databases">
        <authorList>
            <person name="Ferguson B K."/>
        </authorList>
    </citation>
    <scope>NUCLEOTIDE SEQUENCE [LARGE SCALE GENOMIC DNA]</scope>
</reference>
<keyword evidence="1" id="KW-0472">Membrane</keyword>